<proteinExistence type="predicted"/>
<gene>
    <name evidence="1" type="ORF">SG0102_00660</name>
</gene>
<keyword evidence="2" id="KW-1185">Reference proteome</keyword>
<dbReference type="KEGG" id="ebm:SG0102_00660"/>
<accession>A0A3G9J3H1</accession>
<dbReference type="EMBL" id="AP019309">
    <property type="protein sequence ID" value="BBH25132.1"/>
    <property type="molecule type" value="Genomic_DNA"/>
</dbReference>
<evidence type="ECO:0000313" key="2">
    <source>
        <dbReference type="Proteomes" id="UP000268059"/>
    </source>
</evidence>
<protein>
    <submittedName>
        <fullName evidence="1">Uncharacterized protein</fullName>
    </submittedName>
</protein>
<dbReference type="Proteomes" id="UP000268059">
    <property type="component" value="Chromosome"/>
</dbReference>
<sequence length="187" mass="21599">MSQIIRVGLKDGKKYHILGICDEAIIMNRYIKKNSDAIKKEVVRLEETYPEAVVVVGYEYTLGYHLCKELFCEGIKTVIFTKEYHDLESLTKDILNTNHEIYIPKDQVEGALGLFQVADQYLASIEKSKQEIKKMLGVHGYYKADEDLLKQAHEHEDIMAIAEELAWIEGHLERLDEINRTLLKQSV</sequence>
<dbReference type="InParanoid" id="A0A3G9J3H1"/>
<name>A0A3G9J3H1_9FIRM</name>
<evidence type="ECO:0000313" key="1">
    <source>
        <dbReference type="EMBL" id="BBH25132.1"/>
    </source>
</evidence>
<dbReference type="RefSeq" id="WP_125118108.1">
    <property type="nucleotide sequence ID" value="NZ_AP019309.1"/>
</dbReference>
<dbReference type="AlphaFoldDB" id="A0A3G9J3H1"/>
<organism evidence="1 2">
    <name type="scientific">Intestinibaculum porci</name>
    <dbReference type="NCBI Taxonomy" id="2487118"/>
    <lineage>
        <taxon>Bacteria</taxon>
        <taxon>Bacillati</taxon>
        <taxon>Bacillota</taxon>
        <taxon>Erysipelotrichia</taxon>
        <taxon>Erysipelotrichales</taxon>
        <taxon>Erysipelotrichaceae</taxon>
        <taxon>Intestinibaculum</taxon>
    </lineage>
</organism>
<reference evidence="1 2" key="1">
    <citation type="submission" date="2018-11" db="EMBL/GenBank/DDBJ databases">
        <title>Novel Erysipelotrichaceae bacterium isolated from small intestine of a swine.</title>
        <authorList>
            <person name="Kim J.S."/>
            <person name="Choe H."/>
            <person name="Lee Y.R."/>
            <person name="Kim K.M."/>
            <person name="Park D.S."/>
        </authorList>
    </citation>
    <scope>NUCLEOTIDE SEQUENCE [LARGE SCALE GENOMIC DNA]</scope>
    <source>
        <strain evidence="1 2">SG0102</strain>
    </source>
</reference>